<feature type="region of interest" description="Disordered" evidence="1">
    <location>
        <begin position="1"/>
        <end position="52"/>
    </location>
</feature>
<dbReference type="EMBL" id="KV878343">
    <property type="protein sequence ID" value="OJJ46089.1"/>
    <property type="molecule type" value="Genomic_DNA"/>
</dbReference>
<reference evidence="3" key="1">
    <citation type="journal article" date="2017" name="Genome Biol.">
        <title>Comparative genomics reveals high biological diversity and specific adaptations in the industrially and medically important fungal genus Aspergillus.</title>
        <authorList>
            <person name="de Vries R.P."/>
            <person name="Riley R."/>
            <person name="Wiebenga A."/>
            <person name="Aguilar-Osorio G."/>
            <person name="Amillis S."/>
            <person name="Uchima C.A."/>
            <person name="Anderluh G."/>
            <person name="Asadollahi M."/>
            <person name="Askin M."/>
            <person name="Barry K."/>
            <person name="Battaglia E."/>
            <person name="Bayram O."/>
            <person name="Benocci T."/>
            <person name="Braus-Stromeyer S.A."/>
            <person name="Caldana C."/>
            <person name="Canovas D."/>
            <person name="Cerqueira G.C."/>
            <person name="Chen F."/>
            <person name="Chen W."/>
            <person name="Choi C."/>
            <person name="Clum A."/>
            <person name="Dos Santos R.A."/>
            <person name="Damasio A.R."/>
            <person name="Diallinas G."/>
            <person name="Emri T."/>
            <person name="Fekete E."/>
            <person name="Flipphi M."/>
            <person name="Freyberg S."/>
            <person name="Gallo A."/>
            <person name="Gournas C."/>
            <person name="Habgood R."/>
            <person name="Hainaut M."/>
            <person name="Harispe M.L."/>
            <person name="Henrissat B."/>
            <person name="Hilden K.S."/>
            <person name="Hope R."/>
            <person name="Hossain A."/>
            <person name="Karabika E."/>
            <person name="Karaffa L."/>
            <person name="Karanyi Z."/>
            <person name="Krasevec N."/>
            <person name="Kuo A."/>
            <person name="Kusch H."/>
            <person name="LaButti K."/>
            <person name="Lagendijk E.L."/>
            <person name="Lapidus A."/>
            <person name="Levasseur A."/>
            <person name="Lindquist E."/>
            <person name="Lipzen A."/>
            <person name="Logrieco A.F."/>
            <person name="MacCabe A."/>
            <person name="Maekelae M.R."/>
            <person name="Malavazi I."/>
            <person name="Melin P."/>
            <person name="Meyer V."/>
            <person name="Mielnichuk N."/>
            <person name="Miskei M."/>
            <person name="Molnar A.P."/>
            <person name="Mule G."/>
            <person name="Ngan C.Y."/>
            <person name="Orejas M."/>
            <person name="Orosz E."/>
            <person name="Ouedraogo J.P."/>
            <person name="Overkamp K.M."/>
            <person name="Park H.-S."/>
            <person name="Perrone G."/>
            <person name="Piumi F."/>
            <person name="Punt P.J."/>
            <person name="Ram A.F."/>
            <person name="Ramon A."/>
            <person name="Rauscher S."/>
            <person name="Record E."/>
            <person name="Riano-Pachon D.M."/>
            <person name="Robert V."/>
            <person name="Roehrig J."/>
            <person name="Ruller R."/>
            <person name="Salamov A."/>
            <person name="Salih N.S."/>
            <person name="Samson R.A."/>
            <person name="Sandor E."/>
            <person name="Sanguinetti M."/>
            <person name="Schuetze T."/>
            <person name="Sepcic K."/>
            <person name="Shelest E."/>
            <person name="Sherlock G."/>
            <person name="Sophianopoulou V."/>
            <person name="Squina F.M."/>
            <person name="Sun H."/>
            <person name="Susca A."/>
            <person name="Todd R.B."/>
            <person name="Tsang A."/>
            <person name="Unkles S.E."/>
            <person name="van de Wiele N."/>
            <person name="van Rossen-Uffink D."/>
            <person name="Oliveira J.V."/>
            <person name="Vesth T.C."/>
            <person name="Visser J."/>
            <person name="Yu J.-H."/>
            <person name="Zhou M."/>
            <person name="Andersen M.R."/>
            <person name="Archer D.B."/>
            <person name="Baker S.E."/>
            <person name="Benoit I."/>
            <person name="Brakhage A.A."/>
            <person name="Braus G.H."/>
            <person name="Fischer R."/>
            <person name="Frisvad J.C."/>
            <person name="Goldman G.H."/>
            <person name="Houbraken J."/>
            <person name="Oakley B."/>
            <person name="Pocsi I."/>
            <person name="Scazzocchio C."/>
            <person name="Seiboth B."/>
            <person name="vanKuyk P.A."/>
            <person name="Wortman J."/>
            <person name="Dyer P.S."/>
            <person name="Grigoriev I.V."/>
        </authorList>
    </citation>
    <scope>NUCLEOTIDE SEQUENCE [LARGE SCALE GENOMIC DNA]</scope>
    <source>
        <strain evidence="3">CBS 506.65</strain>
    </source>
</reference>
<accession>A0A1L9SFX4</accession>
<dbReference type="VEuPathDB" id="FungiDB:ASPZODRAFT_133074"/>
<organism evidence="2 3">
    <name type="scientific">Penicilliopsis zonata CBS 506.65</name>
    <dbReference type="NCBI Taxonomy" id="1073090"/>
    <lineage>
        <taxon>Eukaryota</taxon>
        <taxon>Fungi</taxon>
        <taxon>Dikarya</taxon>
        <taxon>Ascomycota</taxon>
        <taxon>Pezizomycotina</taxon>
        <taxon>Eurotiomycetes</taxon>
        <taxon>Eurotiomycetidae</taxon>
        <taxon>Eurotiales</taxon>
        <taxon>Aspergillaceae</taxon>
        <taxon>Penicilliopsis</taxon>
    </lineage>
</organism>
<dbReference type="GeneID" id="34609643"/>
<dbReference type="AlphaFoldDB" id="A0A1L9SFX4"/>
<name>A0A1L9SFX4_9EURO</name>
<sequence length="52" mass="5499">MQLLPSKTRGSLQKATKPSVAGLPGPPEFPNATSGLSSCHPRDPNEPGQFLR</sequence>
<evidence type="ECO:0000313" key="2">
    <source>
        <dbReference type="EMBL" id="OJJ46089.1"/>
    </source>
</evidence>
<evidence type="ECO:0000256" key="1">
    <source>
        <dbReference type="SAM" id="MobiDB-lite"/>
    </source>
</evidence>
<evidence type="ECO:0000313" key="3">
    <source>
        <dbReference type="Proteomes" id="UP000184188"/>
    </source>
</evidence>
<keyword evidence="3" id="KW-1185">Reference proteome</keyword>
<dbReference type="Proteomes" id="UP000184188">
    <property type="component" value="Unassembled WGS sequence"/>
</dbReference>
<dbReference type="RefSeq" id="XP_022580599.1">
    <property type="nucleotide sequence ID" value="XM_022723178.1"/>
</dbReference>
<gene>
    <name evidence="2" type="ORF">ASPZODRAFT_133074</name>
</gene>
<proteinExistence type="predicted"/>
<protein>
    <submittedName>
        <fullName evidence="2">Uncharacterized protein</fullName>
    </submittedName>
</protein>